<dbReference type="InterPro" id="IPR022441">
    <property type="entry name" value="Para_beta_helix_rpt-2"/>
</dbReference>
<evidence type="ECO:0000313" key="3">
    <source>
        <dbReference type="EMBL" id="WXA90085.1"/>
    </source>
</evidence>
<name>A0ABZ2JXS7_9BACT</name>
<organism evidence="3 4">
    <name type="scientific">Pendulispora brunnea</name>
    <dbReference type="NCBI Taxonomy" id="2905690"/>
    <lineage>
        <taxon>Bacteria</taxon>
        <taxon>Pseudomonadati</taxon>
        <taxon>Myxococcota</taxon>
        <taxon>Myxococcia</taxon>
        <taxon>Myxococcales</taxon>
        <taxon>Sorangiineae</taxon>
        <taxon>Pendulisporaceae</taxon>
        <taxon>Pendulispora</taxon>
    </lineage>
</organism>
<dbReference type="Gene3D" id="2.160.20.10">
    <property type="entry name" value="Single-stranded right-handed beta-helix, Pectin lyase-like"/>
    <property type="match status" value="1"/>
</dbReference>
<feature type="chain" id="PRO_5045152546" evidence="1">
    <location>
        <begin position="19"/>
        <end position="493"/>
    </location>
</feature>
<feature type="domain" description="Periplasmic copper-binding protein NosD beta helix" evidence="2">
    <location>
        <begin position="193"/>
        <end position="336"/>
    </location>
</feature>
<dbReference type="SMART" id="SM00710">
    <property type="entry name" value="PbH1"/>
    <property type="match status" value="7"/>
</dbReference>
<gene>
    <name evidence="3" type="ORF">LZC95_26945</name>
</gene>
<protein>
    <submittedName>
        <fullName evidence="3">Right-handed parallel beta-helix repeat-containing protein</fullName>
    </submittedName>
</protein>
<dbReference type="Proteomes" id="UP001379533">
    <property type="component" value="Chromosome"/>
</dbReference>
<feature type="signal peptide" evidence="1">
    <location>
        <begin position="1"/>
        <end position="18"/>
    </location>
</feature>
<dbReference type="InterPro" id="IPR006626">
    <property type="entry name" value="PbH1"/>
</dbReference>
<accession>A0ABZ2JXS7</accession>
<evidence type="ECO:0000313" key="4">
    <source>
        <dbReference type="Proteomes" id="UP001379533"/>
    </source>
</evidence>
<evidence type="ECO:0000259" key="2">
    <source>
        <dbReference type="Pfam" id="PF05048"/>
    </source>
</evidence>
<dbReference type="NCBIfam" id="TIGR03804">
    <property type="entry name" value="para_beta_helix"/>
    <property type="match status" value="2"/>
</dbReference>
<dbReference type="InterPro" id="IPR007742">
    <property type="entry name" value="NosD_dom"/>
</dbReference>
<dbReference type="Pfam" id="PF05048">
    <property type="entry name" value="NosD"/>
    <property type="match status" value="1"/>
</dbReference>
<dbReference type="EMBL" id="CP089982">
    <property type="protein sequence ID" value="WXA90085.1"/>
    <property type="molecule type" value="Genomic_DNA"/>
</dbReference>
<dbReference type="InterPro" id="IPR012334">
    <property type="entry name" value="Pectin_lyas_fold"/>
</dbReference>
<dbReference type="SUPFAM" id="SSF51126">
    <property type="entry name" value="Pectin lyase-like"/>
    <property type="match status" value="1"/>
</dbReference>
<reference evidence="3 4" key="1">
    <citation type="submission" date="2021-12" db="EMBL/GenBank/DDBJ databases">
        <title>Discovery of the Pendulisporaceae a myxobacterial family with distinct sporulation behavior and unique specialized metabolism.</title>
        <authorList>
            <person name="Garcia R."/>
            <person name="Popoff A."/>
            <person name="Bader C.D."/>
            <person name="Loehr J."/>
            <person name="Walesch S."/>
            <person name="Walt C."/>
            <person name="Boldt J."/>
            <person name="Bunk B."/>
            <person name="Haeckl F.J.F.P.J."/>
            <person name="Gunesch A.P."/>
            <person name="Birkelbach J."/>
            <person name="Nuebel U."/>
            <person name="Pietschmann T."/>
            <person name="Bach T."/>
            <person name="Mueller R."/>
        </authorList>
    </citation>
    <scope>NUCLEOTIDE SEQUENCE [LARGE SCALE GENOMIC DNA]</scope>
    <source>
        <strain evidence="3 4">MSr12523</strain>
    </source>
</reference>
<keyword evidence="4" id="KW-1185">Reference proteome</keyword>
<sequence>MIVTTVAALFAAASSANGYTLVVDKPDDDGAEHTLRWAILQSNARGGGGRIEIDPGADPQRPLVIQVNSLLPNITRPVVIEGKHRVAGEAPRVVVDGTRIVDDTTTASCPAENHVGSGPNVRSLQKPGLAVVDSGHIEISGLEIRHFCIGVLLLRSHDNHIHHNVVHDMVGAAGIMITGDDGTAAGGSTKGLSTNNVVERNVIYDTGDGGECTRGTTNTTYQYNVFFQSSPNTVSPRSQGVECAGEGNAGIRFLYNWFSGYSDGLQLNSANDVTVMGNIITNSTYGITAAGNGIVVKDNTISGNRMGVGLTGTSRATISQNRIFGNGQPIVSLPTSAGGTTDPASPVRLGIDLGIDGPTPNDPAGSCADGAPDCDTGPNELQNFPVLDAGSHWEANGTVTLRGTLASRPNATLTVEFFAGYARNVAVLGEGEIYLGAETVRTNAAGVATFTFVSHGSPFRDGTRGAFFTATAAAVFNTSSATSEFSAPLWLSR</sequence>
<dbReference type="InterPro" id="IPR011050">
    <property type="entry name" value="Pectin_lyase_fold/virulence"/>
</dbReference>
<evidence type="ECO:0000256" key="1">
    <source>
        <dbReference type="SAM" id="SignalP"/>
    </source>
</evidence>
<dbReference type="RefSeq" id="WP_394840697.1">
    <property type="nucleotide sequence ID" value="NZ_CP089982.1"/>
</dbReference>
<keyword evidence="1" id="KW-0732">Signal</keyword>
<proteinExistence type="predicted"/>